<dbReference type="InterPro" id="IPR000276">
    <property type="entry name" value="GPCR_Rhodpsn"/>
</dbReference>
<evidence type="ECO:0000256" key="7">
    <source>
        <dbReference type="ARBA" id="ARBA00023224"/>
    </source>
</evidence>
<dbReference type="PANTHER" id="PTHR24225:SF24">
    <property type="entry name" value="G-PROTEIN COUPLED RECEPTORS FAMILY 1 PROFILE DOMAIN-CONTAINING PROTEIN"/>
    <property type="match status" value="1"/>
</dbReference>
<dbReference type="Gene3D" id="1.20.1070.10">
    <property type="entry name" value="Rhodopsin 7-helix transmembrane proteins"/>
    <property type="match status" value="1"/>
</dbReference>
<keyword evidence="4" id="KW-0297">G-protein coupled receptor</keyword>
<dbReference type="GO" id="GO:0007204">
    <property type="term" value="P:positive regulation of cytosolic calcium ion concentration"/>
    <property type="evidence" value="ECO:0007669"/>
    <property type="project" value="TreeGrafter"/>
</dbReference>
<feature type="transmembrane region" description="Helical" evidence="9">
    <location>
        <begin position="275"/>
        <end position="294"/>
    </location>
</feature>
<evidence type="ECO:0000256" key="4">
    <source>
        <dbReference type="ARBA" id="ARBA00023040"/>
    </source>
</evidence>
<dbReference type="Proteomes" id="UP000824782">
    <property type="component" value="Unassembled WGS sequence"/>
</dbReference>
<keyword evidence="3 9" id="KW-1133">Transmembrane helix</keyword>
<keyword evidence="6" id="KW-0675">Receptor</keyword>
<gene>
    <name evidence="11" type="ORF">GDO81_026000</name>
</gene>
<dbReference type="GO" id="GO:0006954">
    <property type="term" value="P:inflammatory response"/>
    <property type="evidence" value="ECO:0007669"/>
    <property type="project" value="TreeGrafter"/>
</dbReference>
<keyword evidence="7" id="KW-0807">Transducer</keyword>
<evidence type="ECO:0000256" key="9">
    <source>
        <dbReference type="SAM" id="Phobius"/>
    </source>
</evidence>
<feature type="transmembrane region" description="Helical" evidence="9">
    <location>
        <begin position="235"/>
        <end position="255"/>
    </location>
</feature>
<dbReference type="Pfam" id="PF00001">
    <property type="entry name" value="7tm_1"/>
    <property type="match status" value="1"/>
</dbReference>
<feature type="transmembrane region" description="Helical" evidence="9">
    <location>
        <begin position="68"/>
        <end position="93"/>
    </location>
</feature>
<dbReference type="AlphaFoldDB" id="A0AAV6ZFK0"/>
<dbReference type="EMBL" id="WNYA01000460">
    <property type="protein sequence ID" value="KAG8548247.1"/>
    <property type="molecule type" value="Genomic_DNA"/>
</dbReference>
<dbReference type="SUPFAM" id="SSF81321">
    <property type="entry name" value="Family A G protein-coupled receptor-like"/>
    <property type="match status" value="1"/>
</dbReference>
<accession>A0AAV6ZFK0</accession>
<comment type="similarity">
    <text evidence="8">Belongs to the chemokine-like receptor (CMKLR) family.</text>
</comment>
<dbReference type="PROSITE" id="PS50262">
    <property type="entry name" value="G_PROTEIN_RECEP_F1_2"/>
    <property type="match status" value="1"/>
</dbReference>
<dbReference type="InterPro" id="IPR017452">
    <property type="entry name" value="GPCR_Rhodpsn_7TM"/>
</dbReference>
<keyword evidence="2 9" id="KW-0812">Transmembrane</keyword>
<feature type="transmembrane region" description="Helical" evidence="9">
    <location>
        <begin position="196"/>
        <end position="223"/>
    </location>
</feature>
<evidence type="ECO:0000313" key="11">
    <source>
        <dbReference type="EMBL" id="KAG8548247.1"/>
    </source>
</evidence>
<dbReference type="GO" id="GO:0007200">
    <property type="term" value="P:phospholipase C-activating G protein-coupled receptor signaling pathway"/>
    <property type="evidence" value="ECO:0007669"/>
    <property type="project" value="TreeGrafter"/>
</dbReference>
<organism evidence="11 12">
    <name type="scientific">Engystomops pustulosus</name>
    <name type="common">Tungara frog</name>
    <name type="synonym">Physalaemus pustulosus</name>
    <dbReference type="NCBI Taxonomy" id="76066"/>
    <lineage>
        <taxon>Eukaryota</taxon>
        <taxon>Metazoa</taxon>
        <taxon>Chordata</taxon>
        <taxon>Craniata</taxon>
        <taxon>Vertebrata</taxon>
        <taxon>Euteleostomi</taxon>
        <taxon>Amphibia</taxon>
        <taxon>Batrachia</taxon>
        <taxon>Anura</taxon>
        <taxon>Neobatrachia</taxon>
        <taxon>Hyloidea</taxon>
        <taxon>Leptodactylidae</taxon>
        <taxon>Leiuperinae</taxon>
        <taxon>Engystomops</taxon>
    </lineage>
</organism>
<evidence type="ECO:0000256" key="5">
    <source>
        <dbReference type="ARBA" id="ARBA00023136"/>
    </source>
</evidence>
<evidence type="ECO:0000256" key="8">
    <source>
        <dbReference type="ARBA" id="ARBA00025736"/>
    </source>
</evidence>
<dbReference type="InterPro" id="IPR000826">
    <property type="entry name" value="Formyl_rcpt-rel"/>
</dbReference>
<evidence type="ECO:0000256" key="3">
    <source>
        <dbReference type="ARBA" id="ARBA00022989"/>
    </source>
</evidence>
<comment type="caution">
    <text evidence="11">The sequence shown here is derived from an EMBL/GenBank/DDBJ whole genome shotgun (WGS) entry which is preliminary data.</text>
</comment>
<keyword evidence="5 9" id="KW-0472">Membrane</keyword>
<keyword evidence="12" id="KW-1185">Reference proteome</keyword>
<dbReference type="PANTHER" id="PTHR24225">
    <property type="entry name" value="CHEMOTACTIC RECEPTOR"/>
    <property type="match status" value="1"/>
</dbReference>
<feature type="transmembrane region" description="Helical" evidence="9">
    <location>
        <begin position="151"/>
        <end position="169"/>
    </location>
</feature>
<feature type="transmembrane region" description="Helical" evidence="9">
    <location>
        <begin position="33"/>
        <end position="56"/>
    </location>
</feature>
<proteinExistence type="inferred from homology"/>
<sequence length="312" mass="36049">MENESSLDHTIPLNIYCNLTDREDGRQVHVTSVVSAVICSLVFLLGPTVNGFVLWIKFFKMEKKYRTILYLHFFFVGFIFSIFQLLNTVYFALDLHWPFGSFLCRLHGAIFHLYMFVSALILALFSIDYCLVVLFPIRYNIYRTKGLANKKVLAIWIFSLGVSVLYFIFKNTYNCQNSTKCLYGVLHNEKVQYQSIVTTAFVLGFVMPFLVIISCFIITRLFYHRKKNSKYTTSLKLIFSIQLCFALCWFPHHVFSFLSSSITEEDLLTVSSLQLSTALASLTTCISPVMYAFVCPHFKKVFSIQSLMSKKT</sequence>
<evidence type="ECO:0000313" key="12">
    <source>
        <dbReference type="Proteomes" id="UP000824782"/>
    </source>
</evidence>
<protein>
    <recommendedName>
        <fullName evidence="10">G-protein coupled receptors family 1 profile domain-containing protein</fullName>
    </recommendedName>
</protein>
<dbReference type="GO" id="GO:0005886">
    <property type="term" value="C:plasma membrane"/>
    <property type="evidence" value="ECO:0007669"/>
    <property type="project" value="TreeGrafter"/>
</dbReference>
<dbReference type="GO" id="GO:0004930">
    <property type="term" value="F:G protein-coupled receptor activity"/>
    <property type="evidence" value="ECO:0007669"/>
    <property type="project" value="UniProtKB-KW"/>
</dbReference>
<comment type="subcellular location">
    <subcellularLocation>
        <location evidence="1">Membrane</location>
        <topology evidence="1">Multi-pass membrane protein</topology>
    </subcellularLocation>
</comment>
<reference evidence="11" key="1">
    <citation type="thesis" date="2020" institute="ProQuest LLC" country="789 East Eisenhower Parkway, Ann Arbor, MI, USA">
        <title>Comparative Genomics and Chromosome Evolution.</title>
        <authorList>
            <person name="Mudd A.B."/>
        </authorList>
    </citation>
    <scope>NUCLEOTIDE SEQUENCE</scope>
    <source>
        <strain evidence="11">237g6f4</strain>
        <tissue evidence="11">Blood</tissue>
    </source>
</reference>
<evidence type="ECO:0000256" key="2">
    <source>
        <dbReference type="ARBA" id="ARBA00022692"/>
    </source>
</evidence>
<evidence type="ECO:0000256" key="6">
    <source>
        <dbReference type="ARBA" id="ARBA00023170"/>
    </source>
</evidence>
<name>A0AAV6ZFK0_ENGPU</name>
<dbReference type="PRINTS" id="PR00237">
    <property type="entry name" value="GPCRRHODOPSN"/>
</dbReference>
<evidence type="ECO:0000259" key="10">
    <source>
        <dbReference type="PROSITE" id="PS50262"/>
    </source>
</evidence>
<feature type="domain" description="G-protein coupled receptors family 1 profile" evidence="10">
    <location>
        <begin position="49"/>
        <end position="291"/>
    </location>
</feature>
<feature type="transmembrane region" description="Helical" evidence="9">
    <location>
        <begin position="113"/>
        <end position="139"/>
    </location>
</feature>
<dbReference type="GO" id="GO:0004875">
    <property type="term" value="F:complement receptor activity"/>
    <property type="evidence" value="ECO:0007669"/>
    <property type="project" value="TreeGrafter"/>
</dbReference>
<evidence type="ECO:0000256" key="1">
    <source>
        <dbReference type="ARBA" id="ARBA00004141"/>
    </source>
</evidence>